<gene>
    <name evidence="10" type="primary">M104E4.1</name>
    <name evidence="11" type="ORF">MARPO_YA0056</name>
</gene>
<evidence type="ECO:0000256" key="2">
    <source>
        <dbReference type="ARBA" id="ARBA00022606"/>
    </source>
</evidence>
<dbReference type="SMART" id="SM00086">
    <property type="entry name" value="PAC"/>
    <property type="match status" value="1"/>
</dbReference>
<feature type="compositionally biased region" description="Polar residues" evidence="7">
    <location>
        <begin position="238"/>
        <end position="247"/>
    </location>
</feature>
<protein>
    <submittedName>
        <fullName evidence="10">LOV-domain containing protein</fullName>
    </submittedName>
</protein>
<evidence type="ECO:0000259" key="8">
    <source>
        <dbReference type="PROSITE" id="PS50112"/>
    </source>
</evidence>
<dbReference type="Gramene" id="MpVg00600.1">
    <property type="protein sequence ID" value="MpVg00600.1.cds"/>
    <property type="gene ID" value="MpVg00600"/>
</dbReference>
<dbReference type="GO" id="GO:0005634">
    <property type="term" value="C:nucleus"/>
    <property type="evidence" value="ECO:0000318"/>
    <property type="project" value="GO_Central"/>
</dbReference>
<dbReference type="AlphaFoldDB" id="A4F245"/>
<feature type="domain" description="PAS" evidence="8">
    <location>
        <begin position="275"/>
        <end position="345"/>
    </location>
</feature>
<proteinExistence type="evidence at transcript level"/>
<dbReference type="Pfam" id="PF13426">
    <property type="entry name" value="PAS_9"/>
    <property type="match status" value="1"/>
</dbReference>
<dbReference type="InterPro" id="IPR000014">
    <property type="entry name" value="PAS"/>
</dbReference>
<evidence type="ECO:0000256" key="5">
    <source>
        <dbReference type="ARBA" id="ARBA00022991"/>
    </source>
</evidence>
<name>A4F245_MARPO</name>
<dbReference type="InterPro" id="IPR000700">
    <property type="entry name" value="PAS-assoc_C"/>
</dbReference>
<dbReference type="EMBL" id="AB272579">
    <property type="protein sequence ID" value="BAF48777.1"/>
    <property type="molecule type" value="mRNA"/>
</dbReference>
<evidence type="ECO:0000256" key="6">
    <source>
        <dbReference type="ARBA" id="ARBA00023170"/>
    </source>
</evidence>
<organism evidence="10">
    <name type="scientific">Marchantia polymorpha</name>
    <name type="common">Common liverwort</name>
    <name type="synonym">Marchantia aquatica</name>
    <dbReference type="NCBI Taxonomy" id="3197"/>
    <lineage>
        <taxon>Eukaryota</taxon>
        <taxon>Viridiplantae</taxon>
        <taxon>Streptophyta</taxon>
        <taxon>Embryophyta</taxon>
        <taxon>Marchantiophyta</taxon>
        <taxon>Marchantiopsida</taxon>
        <taxon>Marchantiidae</taxon>
        <taxon>Marchantiales</taxon>
        <taxon>Marchantiaceae</taxon>
        <taxon>Marchantia</taxon>
    </lineage>
</organism>
<keyword evidence="4" id="KW-0288">FMN</keyword>
<dbReference type="GO" id="GO:0009637">
    <property type="term" value="P:response to blue light"/>
    <property type="evidence" value="ECO:0007669"/>
    <property type="project" value="UniProtKB-ARBA"/>
</dbReference>
<evidence type="ECO:0000256" key="1">
    <source>
        <dbReference type="ARBA" id="ARBA00022543"/>
    </source>
</evidence>
<dbReference type="InterPro" id="IPR035965">
    <property type="entry name" value="PAS-like_dom_sf"/>
</dbReference>
<feature type="compositionally biased region" description="Low complexity" evidence="7">
    <location>
        <begin position="248"/>
        <end position="268"/>
    </location>
</feature>
<reference evidence="11" key="3">
    <citation type="submission" date="2017-12" db="EMBL/GenBank/DDBJ databases">
        <title>WGS assembly of Marchantia polymorpha.</title>
        <authorList>
            <person name="Bowman J.L."/>
            <person name="Kohchi T."/>
            <person name="Yamato K.T."/>
            <person name="Jenkins J."/>
            <person name="Shu S."/>
            <person name="Ishizaki K."/>
            <person name="Yamaoka S."/>
            <person name="Nishihama R."/>
            <person name="Nakamura Y."/>
            <person name="Berger F."/>
            <person name="Adam C."/>
            <person name="Aki S.S."/>
            <person name="Althoff F."/>
            <person name="Araki T."/>
            <person name="Arteaga-Vazquez M.A."/>
            <person name="Balasubrmanian S."/>
            <person name="Bauer D."/>
            <person name="Boehm C.R."/>
            <person name="Briginshaw L."/>
            <person name="Caballero-Perez J."/>
            <person name="Catarino B."/>
            <person name="Chen F."/>
            <person name="Chiyoda S."/>
            <person name="Chovatia M."/>
            <person name="Davies K.M."/>
            <person name="Delmans M."/>
            <person name="Demura T."/>
            <person name="Dierschke T."/>
            <person name="Dolan L."/>
            <person name="Dorantes-Acosta A.E."/>
            <person name="Eklund D.M."/>
            <person name="Florent S.N."/>
            <person name="Flores-Sandoval E."/>
            <person name="Fujiyama A."/>
            <person name="Fukuzawa H."/>
            <person name="Galik B."/>
            <person name="Grimanelli D."/>
            <person name="Grimwood J."/>
            <person name="Grossniklaus U."/>
            <person name="Hamada T."/>
            <person name="Haseloff J."/>
            <person name="Hetherington A.J."/>
            <person name="Higo A."/>
            <person name="Hirakawa Y."/>
            <person name="Hundley H.N."/>
            <person name="Ikeda Y."/>
            <person name="Inoue K."/>
            <person name="Inoue S."/>
            <person name="Ishida S."/>
            <person name="Jia Q."/>
            <person name="Kakita M."/>
            <person name="Kanazawa T."/>
            <person name="Kawai Y."/>
            <person name="Kawashima T."/>
            <person name="Kennedy M."/>
            <person name="Kinose K."/>
            <person name="Kinoshita T."/>
            <person name="Kohara Y."/>
            <person name="Koide E."/>
            <person name="Komatsu K."/>
            <person name="Kopischke S."/>
            <person name="Kubo M."/>
            <person name="Kyozuka J."/>
            <person name="Lagercrantz U."/>
            <person name="Lin S.S."/>
            <person name="Lindquist E."/>
            <person name="Lipzen A.M."/>
            <person name="Lu C."/>
            <person name="Luna E.D."/>
            <person name="Martienssen R.A."/>
            <person name="Minamino N."/>
            <person name="Mizutani M."/>
            <person name="Mizutani M."/>
            <person name="Mochizuki N."/>
            <person name="Monte I."/>
            <person name="Mosher R."/>
            <person name="Nagasaki H."/>
            <person name="Nakagami H."/>
            <person name="Naramoto S."/>
            <person name="Nishitani K."/>
            <person name="Ohtani M."/>
            <person name="Okamoto T."/>
            <person name="Okumura M."/>
            <person name="Phillips J."/>
            <person name="Pollak B."/>
            <person name="Reinders A."/>
            <person name="Roevekamp M."/>
            <person name="Sano R."/>
            <person name="Sawa S."/>
            <person name="Schmid M.W."/>
            <person name="Shirakawa M."/>
            <person name="Solano R."/>
            <person name="Spunde A."/>
            <person name="Suetsugu N."/>
            <person name="Sugano S."/>
            <person name="Sugiyama A."/>
            <person name="Sun R."/>
            <person name="Suzuki Y."/>
            <person name="Takenaka M."/>
            <person name="Takezawa D."/>
            <person name="Tomogane H."/>
            <person name="Tsuzuki M."/>
            <person name="Ueda T."/>
            <person name="Umeda M."/>
            <person name="Ward J.M."/>
            <person name="Watanabe Y."/>
            <person name="Yazaki K."/>
            <person name="Yokoyama R."/>
            <person name="Yoshitake Y."/>
            <person name="Yotsui I."/>
            <person name="Zachgo S."/>
            <person name="Schmutz J."/>
        </authorList>
    </citation>
    <scope>NUCLEOTIDE SEQUENCE [LARGE SCALE GENOMIC DNA]</scope>
    <source>
        <strain evidence="11">Tak-1</strain>
    </source>
</reference>
<evidence type="ECO:0000256" key="7">
    <source>
        <dbReference type="SAM" id="MobiDB-lite"/>
    </source>
</evidence>
<dbReference type="PROSITE" id="PS50112">
    <property type="entry name" value="PAS"/>
    <property type="match status" value="1"/>
</dbReference>
<evidence type="ECO:0000259" key="9">
    <source>
        <dbReference type="PROSITE" id="PS50113"/>
    </source>
</evidence>
<dbReference type="PANTHER" id="PTHR47429:SF8">
    <property type="entry name" value="PHOTOTROPIN-1-LIKE"/>
    <property type="match status" value="1"/>
</dbReference>
<reference evidence="10" key="1">
    <citation type="journal article" date="2007" name="Proc. Natl. Acad. Sci. U.S.A.">
        <title>Gene organization of the liverwort Y chromosome reveals distinct sex chromosome evolution in a haploid system.</title>
        <authorList>
            <person name="Yamato K.T."/>
            <person name="Ishizaki K."/>
            <person name="Fujisawa M."/>
            <person name="Okada S."/>
            <person name="Nakayama S."/>
            <person name="Fujishita M."/>
            <person name="Bando H."/>
            <person name="Yodoya K."/>
            <person name="Hayashi K."/>
            <person name="Bando T."/>
            <person name="Hasumi A."/>
            <person name="Nishio T."/>
            <person name="Sakata R."/>
            <person name="Yamamoto M."/>
            <person name="Yamaki A."/>
            <person name="Kajikawa M."/>
            <person name="Yamano T."/>
            <person name="Nishide T."/>
            <person name="Choi S."/>
            <person name="Shimizu-Ueda Y."/>
            <person name="Hanajiri T."/>
            <person name="Sakaida M."/>
            <person name="Kohno K."/>
            <person name="Takenaka M."/>
            <person name="Yamaoka S."/>
            <person name="Kuriyama C."/>
            <person name="Kohzu Y."/>
            <person name="Nishida H."/>
            <person name="Brennicke A."/>
            <person name="Shin-i T."/>
            <person name="Kohara Y."/>
            <person name="Kohchi T."/>
            <person name="Fukuzawa H."/>
            <person name="Ohyama K."/>
        </authorList>
    </citation>
    <scope>NUCLEOTIDE SEQUENCE</scope>
    <source>
        <strain evidence="10">E</strain>
    </source>
</reference>
<keyword evidence="3" id="KW-0285">Flavoprotein</keyword>
<keyword evidence="12" id="KW-1185">Reference proteome</keyword>
<feature type="region of interest" description="Disordered" evidence="7">
    <location>
        <begin position="225"/>
        <end position="268"/>
    </location>
</feature>
<keyword evidence="2" id="KW-0716">Sensory transduction</keyword>
<keyword evidence="5" id="KW-0157">Chromophore</keyword>
<evidence type="ECO:0000313" key="11">
    <source>
        <dbReference type="EMBL" id="PTQ26209.1"/>
    </source>
</evidence>
<dbReference type="InterPro" id="IPR001610">
    <property type="entry name" value="PAC"/>
</dbReference>
<keyword evidence="1" id="KW-0600">Photoreceptor protein</keyword>
<reference evidence="12" key="2">
    <citation type="journal article" date="2017" name="Cell">
        <title>Insights into land plant evolution garnered from the Marchantia polymorpha genome.</title>
        <authorList>
            <person name="Bowman J.L."/>
            <person name="Kohchi T."/>
            <person name="Yamato K.T."/>
            <person name="Jenkins J."/>
            <person name="Shu S."/>
            <person name="Ishizaki K."/>
            <person name="Yamaoka S."/>
            <person name="Nishihama R."/>
            <person name="Nakamura Y."/>
            <person name="Berger F."/>
            <person name="Adam C."/>
            <person name="Aki S.S."/>
            <person name="Althoff F."/>
            <person name="Araki T."/>
            <person name="Arteaga-Vazquez M.A."/>
            <person name="Balasubrmanian S."/>
            <person name="Barry K."/>
            <person name="Bauer D."/>
            <person name="Boehm C.R."/>
            <person name="Briginshaw L."/>
            <person name="Caballero-Perez J."/>
            <person name="Catarino B."/>
            <person name="Chen F."/>
            <person name="Chiyoda S."/>
            <person name="Chovatia M."/>
            <person name="Davies K.M."/>
            <person name="Delmans M."/>
            <person name="Demura T."/>
            <person name="Dierschke T."/>
            <person name="Dolan L."/>
            <person name="Dorantes-Acosta A.E."/>
            <person name="Eklund D.M."/>
            <person name="Florent S.N."/>
            <person name="Flores-Sandoval E."/>
            <person name="Fujiyama A."/>
            <person name="Fukuzawa H."/>
            <person name="Galik B."/>
            <person name="Grimanelli D."/>
            <person name="Grimwood J."/>
            <person name="Grossniklaus U."/>
            <person name="Hamada T."/>
            <person name="Haseloff J."/>
            <person name="Hetherington A.J."/>
            <person name="Higo A."/>
            <person name="Hirakawa Y."/>
            <person name="Hundley H.N."/>
            <person name="Ikeda Y."/>
            <person name="Inoue K."/>
            <person name="Inoue S.I."/>
            <person name="Ishida S."/>
            <person name="Jia Q."/>
            <person name="Kakita M."/>
            <person name="Kanazawa T."/>
            <person name="Kawai Y."/>
            <person name="Kawashima T."/>
            <person name="Kennedy M."/>
            <person name="Kinose K."/>
            <person name="Kinoshita T."/>
            <person name="Kohara Y."/>
            <person name="Koide E."/>
            <person name="Komatsu K."/>
            <person name="Kopischke S."/>
            <person name="Kubo M."/>
            <person name="Kyozuka J."/>
            <person name="Lagercrantz U."/>
            <person name="Lin S.S."/>
            <person name="Lindquist E."/>
            <person name="Lipzen A.M."/>
            <person name="Lu C.W."/>
            <person name="De Luna E."/>
            <person name="Martienssen R.A."/>
            <person name="Minamino N."/>
            <person name="Mizutani M."/>
            <person name="Mizutani M."/>
            <person name="Mochizuki N."/>
            <person name="Monte I."/>
            <person name="Mosher R."/>
            <person name="Nagasaki H."/>
            <person name="Nakagami H."/>
            <person name="Naramoto S."/>
            <person name="Nishitani K."/>
            <person name="Ohtani M."/>
            <person name="Okamoto T."/>
            <person name="Okumura M."/>
            <person name="Phillips J."/>
            <person name="Pollak B."/>
            <person name="Reinders A."/>
            <person name="Rovekamp M."/>
            <person name="Sano R."/>
            <person name="Sawa S."/>
            <person name="Schmid M.W."/>
            <person name="Shirakawa M."/>
            <person name="Solano R."/>
            <person name="Spunde A."/>
            <person name="Suetsugu N."/>
            <person name="Sugano S."/>
            <person name="Sugiyama A."/>
            <person name="Sun R."/>
            <person name="Suzuki Y."/>
            <person name="Takenaka M."/>
            <person name="Takezawa D."/>
            <person name="Tomogane H."/>
            <person name="Tsuzuki M."/>
            <person name="Ueda T."/>
            <person name="Umeda M."/>
            <person name="Ward J.M."/>
            <person name="Watanabe Y."/>
            <person name="Yazaki K."/>
            <person name="Yokoyama R."/>
            <person name="Yoshitake Y."/>
            <person name="Yotsui I."/>
            <person name="Zachgo S."/>
            <person name="Schmutz J."/>
        </authorList>
    </citation>
    <scope>NUCLEOTIDE SEQUENCE [LARGE SCALE GENOMIC DNA]</scope>
    <source>
        <strain evidence="12">Tak-1</strain>
    </source>
</reference>
<keyword evidence="6" id="KW-0675">Receptor</keyword>
<sequence length="718" mass="77959">MPQNKKPPTGAASKAYSVHQPNIFSREVQLSRNTRGSLEIFGGGPQTSSLLFSRTRSAWKDALHCAEPVSEGSVSCNKDTIRPTLAEASSSPKIPTVSLTEDLMDGGPIDNLAVDSREDDVSKWLADAGKSVESPKSSMSYQARLSDCLGEDSEFSDSYMRSVVSIMSDSSVAPDRSVRDLEWDGVLPTQMETNVTRTPDWSNEVVSQRAVQWGYGVVLKPTLSRGSGSAETERISRLSWTTGASDASSGMGTSSRTTSEGSSGESTFSSIIPGVSRNVKEALTSFQLAFVVCDALNPEYPVLYASAGFFSMTGYTAKEVVGRNCRFLQGQYTDAKDIEMIRDALVNRKSFSGKLLNYKKDGIPFWNLLTISPIKDEEGRIIKYIGMQAEVTENGRTSSSMNEEPISAYASRISSAELRDGSLDISGSPLPSVKHGSATVCHPSCPSAREFDFDSPAVNRYSLSSSRHSMDARSKSISSQKSVRVSAENFASSPGIAPRVNIIDVEEPSVRSECGSIDTSKSGKRTSGIIRLFKKLNGKFSSPKGGLRDKNDGLLNSTKVFVDEVFNFDDEESETDDVERKERRSGIDFNTSSFTQSDGMCRGRGSSQSRTSPDKQPACGKSGDTAGIRGQNDLHLGIEQHCDFHTSQKPVQGNRRLALGTGRRSAQHVTTEGRLNELKVYTMEKDRRHSVASMPSSGTDVNVNGKSQFCIVHQKSPS</sequence>
<dbReference type="PROSITE" id="PS50113">
    <property type="entry name" value="PAC"/>
    <property type="match status" value="1"/>
</dbReference>
<accession>A4F245</accession>
<evidence type="ECO:0000313" key="12">
    <source>
        <dbReference type="Proteomes" id="UP000244005"/>
    </source>
</evidence>
<evidence type="ECO:0000256" key="4">
    <source>
        <dbReference type="ARBA" id="ARBA00022643"/>
    </source>
</evidence>
<dbReference type="SUPFAM" id="SSF55785">
    <property type="entry name" value="PYP-like sensor domain (PAS domain)"/>
    <property type="match status" value="1"/>
</dbReference>
<dbReference type="NCBIfam" id="TIGR00229">
    <property type="entry name" value="sensory_box"/>
    <property type="match status" value="1"/>
</dbReference>
<dbReference type="EMBL" id="KZ772944">
    <property type="protein sequence ID" value="PTQ26209.1"/>
    <property type="molecule type" value="Genomic_DNA"/>
</dbReference>
<feature type="region of interest" description="Disordered" evidence="7">
    <location>
        <begin position="571"/>
        <end position="627"/>
    </location>
</feature>
<feature type="compositionally biased region" description="Polar residues" evidence="7">
    <location>
        <begin position="588"/>
        <end position="598"/>
    </location>
</feature>
<evidence type="ECO:0000256" key="3">
    <source>
        <dbReference type="ARBA" id="ARBA00022630"/>
    </source>
</evidence>
<dbReference type="GO" id="GO:0009881">
    <property type="term" value="F:photoreceptor activity"/>
    <property type="evidence" value="ECO:0007669"/>
    <property type="project" value="UniProtKB-KW"/>
</dbReference>
<dbReference type="Proteomes" id="UP000244005">
    <property type="component" value="Chromosome Y"/>
</dbReference>
<dbReference type="Gene3D" id="3.30.450.20">
    <property type="entry name" value="PAS domain"/>
    <property type="match status" value="1"/>
</dbReference>
<evidence type="ECO:0000313" key="10">
    <source>
        <dbReference type="EMBL" id="BAF48777.1"/>
    </source>
</evidence>
<feature type="domain" description="PAC" evidence="9">
    <location>
        <begin position="349"/>
        <end position="403"/>
    </location>
</feature>
<dbReference type="OrthoDB" id="432483at2759"/>
<dbReference type="CDD" id="cd00130">
    <property type="entry name" value="PAS"/>
    <property type="match status" value="1"/>
</dbReference>
<dbReference type="PANTHER" id="PTHR47429">
    <property type="entry name" value="PROTEIN TWIN LOV 1"/>
    <property type="match status" value="1"/>
</dbReference>